<dbReference type="PROSITE" id="PS50111">
    <property type="entry name" value="CHEMOTAXIS_TRANSDUC_2"/>
    <property type="match status" value="1"/>
</dbReference>
<dbReference type="RefSeq" id="WP_167090659.1">
    <property type="nucleotide sequence ID" value="NZ_WHJG01000034.1"/>
</dbReference>
<evidence type="ECO:0000256" key="1">
    <source>
        <dbReference type="ARBA" id="ARBA00022481"/>
    </source>
</evidence>
<name>A0ABX0NIV0_9BURK</name>
<evidence type="ECO:0000313" key="8">
    <source>
        <dbReference type="EMBL" id="NHZ82535.1"/>
    </source>
</evidence>
<feature type="compositionally biased region" description="Low complexity" evidence="4">
    <location>
        <begin position="656"/>
        <end position="678"/>
    </location>
</feature>
<evidence type="ECO:0000256" key="3">
    <source>
        <dbReference type="PROSITE-ProRule" id="PRU00284"/>
    </source>
</evidence>
<keyword evidence="3" id="KW-0807">Transducer</keyword>
<sequence length="684" mass="71369">MTLLRHLSIQKKLMLSMAACLLLFVVISSTLSITMTGRGIRERVVKQELPSVVGEIRNDVLRQIAVPLATSLALANNTYVQAWEAEGLPDSGLEAWKTYAGRIKAKNKAATVFWISDTSGKYMTEQGLSRTLDKAAGTDQWFYGFLASGKPYTLDLDKEVGSNEFMLFINTRAEAAGGKLGVAGVGLSVTALADTIRAYRIGQSGFVSLVRANGLVLVHRDAALADGKHYLKDLPGYDEALSKTLLVSAKFTHAETDLGAARRMLVSSFVPELNMYVVAEVPEAEVLGNVARDASISALVAALVGGGIGLFVIYLISRAIAGPVARAAHMLSDIAGGNGDLSRRMPVESGDEVGELAQAFNRFVSSLNLTISQVRGSTETIAAASSEIAAGNMDLSGRTEAQASSLEQTAAAMEQMTSTVKQNAENASQANQLVVSASTHAVKGGDVVGQVVSTMGSITDSSRKIADIIGVIDGIAFQTNILALNAAVEAARAGEQGRGFAVVASEVRNLAQRSASAAREIKTLIDDSVQKVDAGSRLVDEAGATMHLIVTSVQQVADLMSEIAAASFEQSQGIGQINQSISAMDDATQQNAALVEEAAAAAKSLQDQAAHLASVVSVFKLDESATPLAAPAAVARHVPATRAMARAPAPRPPAKPAARPAGKAAAKATGKAAAPAAADDWEEF</sequence>
<keyword evidence="1" id="KW-0488">Methylation</keyword>
<evidence type="ECO:0000259" key="6">
    <source>
        <dbReference type="PROSITE" id="PS50111"/>
    </source>
</evidence>
<keyword evidence="5" id="KW-0472">Membrane</keyword>
<reference evidence="8 9" key="1">
    <citation type="submission" date="2019-10" db="EMBL/GenBank/DDBJ databases">
        <title>Taxonomy of Antarctic Massilia spp.: description of Massilia rubra sp. nov., Massilia aquatica sp. nov., Massilia mucilaginosa sp. nov., Massilia frigida sp. nov. isolated from streams, lakes and regoliths.</title>
        <authorList>
            <person name="Holochova P."/>
            <person name="Sedlacek I."/>
            <person name="Kralova S."/>
            <person name="Maslanova I."/>
            <person name="Busse H.-J."/>
            <person name="Stankova E."/>
            <person name="Vrbovska V."/>
            <person name="Kovarovic V."/>
            <person name="Bartak M."/>
            <person name="Svec P."/>
            <person name="Pantucek R."/>
        </authorList>
    </citation>
    <scope>NUCLEOTIDE SEQUENCE [LARGE SCALE GENOMIC DNA]</scope>
    <source>
        <strain evidence="8 9">CCM 8695</strain>
    </source>
</reference>
<dbReference type="InterPro" id="IPR003660">
    <property type="entry name" value="HAMP_dom"/>
</dbReference>
<dbReference type="PANTHER" id="PTHR43531">
    <property type="entry name" value="PROTEIN ICFG"/>
    <property type="match status" value="1"/>
</dbReference>
<proteinExistence type="inferred from homology"/>
<feature type="transmembrane region" description="Helical" evidence="5">
    <location>
        <begin position="296"/>
        <end position="316"/>
    </location>
</feature>
<keyword evidence="9" id="KW-1185">Reference proteome</keyword>
<dbReference type="InterPro" id="IPR051310">
    <property type="entry name" value="MCP_chemotaxis"/>
</dbReference>
<dbReference type="InterPro" id="IPR004089">
    <property type="entry name" value="MCPsignal_dom"/>
</dbReference>
<dbReference type="CDD" id="cd06225">
    <property type="entry name" value="HAMP"/>
    <property type="match status" value="1"/>
</dbReference>
<organism evidence="8 9">
    <name type="scientific">Massilia frigida</name>
    <dbReference type="NCBI Taxonomy" id="2609281"/>
    <lineage>
        <taxon>Bacteria</taxon>
        <taxon>Pseudomonadati</taxon>
        <taxon>Pseudomonadota</taxon>
        <taxon>Betaproteobacteria</taxon>
        <taxon>Burkholderiales</taxon>
        <taxon>Oxalobacteraceae</taxon>
        <taxon>Telluria group</taxon>
        <taxon>Massilia</taxon>
    </lineage>
</organism>
<gene>
    <name evidence="8" type="ORF">F2P44_25115</name>
</gene>
<dbReference type="PANTHER" id="PTHR43531:SF14">
    <property type="entry name" value="METHYL-ACCEPTING CHEMOTAXIS PROTEIN I-RELATED"/>
    <property type="match status" value="1"/>
</dbReference>
<keyword evidence="5" id="KW-1133">Transmembrane helix</keyword>
<evidence type="ECO:0000313" key="9">
    <source>
        <dbReference type="Proteomes" id="UP000621455"/>
    </source>
</evidence>
<dbReference type="SMART" id="SM00283">
    <property type="entry name" value="MA"/>
    <property type="match status" value="1"/>
</dbReference>
<protein>
    <submittedName>
        <fullName evidence="8">HAMP domain-containing protein</fullName>
    </submittedName>
</protein>
<comment type="similarity">
    <text evidence="2">Belongs to the methyl-accepting chemotaxis (MCP) protein family.</text>
</comment>
<dbReference type="CDD" id="cd11386">
    <property type="entry name" value="MCP_signal"/>
    <property type="match status" value="1"/>
</dbReference>
<dbReference type="PROSITE" id="PS50885">
    <property type="entry name" value="HAMP"/>
    <property type="match status" value="1"/>
</dbReference>
<dbReference type="Pfam" id="PF00672">
    <property type="entry name" value="HAMP"/>
    <property type="match status" value="1"/>
</dbReference>
<evidence type="ECO:0000256" key="4">
    <source>
        <dbReference type="SAM" id="MobiDB-lite"/>
    </source>
</evidence>
<dbReference type="EMBL" id="WHJG01000034">
    <property type="protein sequence ID" value="NHZ82535.1"/>
    <property type="molecule type" value="Genomic_DNA"/>
</dbReference>
<dbReference type="Proteomes" id="UP000621455">
    <property type="component" value="Unassembled WGS sequence"/>
</dbReference>
<feature type="domain" description="Methyl-accepting transducer" evidence="6">
    <location>
        <begin position="377"/>
        <end position="606"/>
    </location>
</feature>
<dbReference type="Gene3D" id="3.30.450.20">
    <property type="entry name" value="PAS domain"/>
    <property type="match status" value="1"/>
</dbReference>
<dbReference type="Gene3D" id="1.10.287.950">
    <property type="entry name" value="Methyl-accepting chemotaxis protein"/>
    <property type="match status" value="1"/>
</dbReference>
<evidence type="ECO:0000256" key="5">
    <source>
        <dbReference type="SAM" id="Phobius"/>
    </source>
</evidence>
<dbReference type="SMART" id="SM00304">
    <property type="entry name" value="HAMP"/>
    <property type="match status" value="1"/>
</dbReference>
<evidence type="ECO:0000259" key="7">
    <source>
        <dbReference type="PROSITE" id="PS50885"/>
    </source>
</evidence>
<keyword evidence="5" id="KW-0812">Transmembrane</keyword>
<feature type="region of interest" description="Disordered" evidence="4">
    <location>
        <begin position="645"/>
        <end position="684"/>
    </location>
</feature>
<dbReference type="SUPFAM" id="SSF58104">
    <property type="entry name" value="Methyl-accepting chemotaxis protein (MCP) signaling domain"/>
    <property type="match status" value="1"/>
</dbReference>
<feature type="domain" description="HAMP" evidence="7">
    <location>
        <begin position="318"/>
        <end position="372"/>
    </location>
</feature>
<evidence type="ECO:0000256" key="2">
    <source>
        <dbReference type="ARBA" id="ARBA00029447"/>
    </source>
</evidence>
<accession>A0ABX0NIV0</accession>
<comment type="caution">
    <text evidence="8">The sequence shown here is derived from an EMBL/GenBank/DDBJ whole genome shotgun (WGS) entry which is preliminary data.</text>
</comment>
<dbReference type="Pfam" id="PF00015">
    <property type="entry name" value="MCPsignal"/>
    <property type="match status" value="1"/>
</dbReference>